<comment type="caution">
    <text evidence="9">The sequence shown here is derived from an EMBL/GenBank/DDBJ whole genome shotgun (WGS) entry which is preliminary data.</text>
</comment>
<dbReference type="PANTHER" id="PTHR30047">
    <property type="entry name" value="HIGH-AFFINITY CHOLINE TRANSPORT PROTEIN-RELATED"/>
    <property type="match status" value="1"/>
</dbReference>
<name>A0ABV7TKZ6_9RHOB</name>
<gene>
    <name evidence="9" type="ORF">ACFORG_19730</name>
</gene>
<dbReference type="Proteomes" id="UP001595629">
    <property type="component" value="Unassembled WGS sequence"/>
</dbReference>
<dbReference type="EMBL" id="JBHRXI010000025">
    <property type="protein sequence ID" value="MFC3615990.1"/>
    <property type="molecule type" value="Genomic_DNA"/>
</dbReference>
<feature type="transmembrane region" description="Helical" evidence="8">
    <location>
        <begin position="85"/>
        <end position="108"/>
    </location>
</feature>
<feature type="transmembrane region" description="Helical" evidence="8">
    <location>
        <begin position="334"/>
        <end position="358"/>
    </location>
</feature>
<evidence type="ECO:0000256" key="1">
    <source>
        <dbReference type="ARBA" id="ARBA00004651"/>
    </source>
</evidence>
<keyword evidence="5 8" id="KW-0812">Transmembrane</keyword>
<feature type="transmembrane region" description="Helical" evidence="8">
    <location>
        <begin position="301"/>
        <end position="322"/>
    </location>
</feature>
<evidence type="ECO:0000256" key="5">
    <source>
        <dbReference type="ARBA" id="ARBA00022692"/>
    </source>
</evidence>
<comment type="subcellular location">
    <subcellularLocation>
        <location evidence="1">Cell membrane</location>
        <topology evidence="1">Multi-pass membrane protein</topology>
    </subcellularLocation>
</comment>
<reference evidence="10" key="1">
    <citation type="journal article" date="2019" name="Int. J. Syst. Evol. Microbiol.">
        <title>The Global Catalogue of Microorganisms (GCM) 10K type strain sequencing project: providing services to taxonomists for standard genome sequencing and annotation.</title>
        <authorList>
            <consortium name="The Broad Institute Genomics Platform"/>
            <consortium name="The Broad Institute Genome Sequencing Center for Infectious Disease"/>
            <person name="Wu L."/>
            <person name="Ma J."/>
        </authorList>
    </citation>
    <scope>NUCLEOTIDE SEQUENCE [LARGE SCALE GENOMIC DNA]</scope>
    <source>
        <strain evidence="10">KCTC 42911</strain>
    </source>
</reference>
<keyword evidence="6 8" id="KW-1133">Transmembrane helix</keyword>
<sequence length="567" mass="60995">MTDSSQNQGIPDPEGPSDIIETDYEIGQDNIETHIGPFGLDIHNPVFLISGLSIVLFVFYALALPEQASSVFSWLFSAVTTTFDWFFLGAANIMVLFCLLLIFTPYGSVRLGGADARPDYSYVGWFAMLFAAGMGIGLVFFGVSEPMSHFGSSLGGTSMEGEMRTDWAPLGAAAGDEAAAQRLGMAATIFHWGLHPWAIYAVVALALALFTYNKGLPLTLRSAFYPIFGERVWGWTGHIIDTLAVFATLFGLATSLGFGAEQAASGLTFLFGSGDAAEGTRNFLGITYGNSEESGVANSPALLVILISGITAIALVSVVRGLDGGVKVLSEINMGLAALLLLFVFFVGGPIFLITLFWDSLLAYFEYLIPLSNPFGREDVNFSQGWTAFYWAWWISWSPFVGMFIARVSRGRTVREFIICVLLIPSLVCVLWMTVFGGTAINQFVNDGYEAVRDASLELKLFYMLDPLPLAGITSLIGIVLVVVFFVTSSDSGSLVIDTITAGGKVDAPVSQRVFWCIFEGAVAVVLLIGGGLASLQSAVISTGLPFTLVLLLMCFAIWRGLSAEPR</sequence>
<evidence type="ECO:0000256" key="8">
    <source>
        <dbReference type="SAM" id="Phobius"/>
    </source>
</evidence>
<evidence type="ECO:0000256" key="4">
    <source>
        <dbReference type="ARBA" id="ARBA00022475"/>
    </source>
</evidence>
<feature type="transmembrane region" description="Helical" evidence="8">
    <location>
        <begin position="232"/>
        <end position="253"/>
    </location>
</feature>
<feature type="transmembrane region" description="Helical" evidence="8">
    <location>
        <begin position="194"/>
        <end position="212"/>
    </location>
</feature>
<keyword evidence="7 8" id="KW-0472">Membrane</keyword>
<feature type="transmembrane region" description="Helical" evidence="8">
    <location>
        <begin position="539"/>
        <end position="559"/>
    </location>
</feature>
<feature type="transmembrane region" description="Helical" evidence="8">
    <location>
        <begin position="46"/>
        <end position="65"/>
    </location>
</feature>
<proteinExistence type="inferred from homology"/>
<comment type="similarity">
    <text evidence="2">Belongs to the BCCT transporter (TC 2.A.15) family.</text>
</comment>
<evidence type="ECO:0000313" key="10">
    <source>
        <dbReference type="Proteomes" id="UP001595629"/>
    </source>
</evidence>
<keyword evidence="3" id="KW-0813">Transport</keyword>
<organism evidence="9 10">
    <name type="scientific">Lutimaribacter marinistellae</name>
    <dbReference type="NCBI Taxonomy" id="1820329"/>
    <lineage>
        <taxon>Bacteria</taxon>
        <taxon>Pseudomonadati</taxon>
        <taxon>Pseudomonadota</taxon>
        <taxon>Alphaproteobacteria</taxon>
        <taxon>Rhodobacterales</taxon>
        <taxon>Roseobacteraceae</taxon>
        <taxon>Lutimaribacter</taxon>
    </lineage>
</organism>
<feature type="transmembrane region" description="Helical" evidence="8">
    <location>
        <begin position="120"/>
        <end position="143"/>
    </location>
</feature>
<dbReference type="Pfam" id="PF02028">
    <property type="entry name" value="BCCT"/>
    <property type="match status" value="1"/>
</dbReference>
<evidence type="ECO:0000256" key="6">
    <source>
        <dbReference type="ARBA" id="ARBA00022989"/>
    </source>
</evidence>
<evidence type="ECO:0000256" key="3">
    <source>
        <dbReference type="ARBA" id="ARBA00022448"/>
    </source>
</evidence>
<accession>A0ABV7TKZ6</accession>
<protein>
    <submittedName>
        <fullName evidence="9">BCCT family transporter</fullName>
    </submittedName>
</protein>
<evidence type="ECO:0000313" key="9">
    <source>
        <dbReference type="EMBL" id="MFC3615990.1"/>
    </source>
</evidence>
<dbReference type="RefSeq" id="WP_386737265.1">
    <property type="nucleotide sequence ID" value="NZ_JBHRXI010000025.1"/>
</dbReference>
<dbReference type="PANTHER" id="PTHR30047:SF7">
    <property type="entry name" value="HIGH-AFFINITY CHOLINE TRANSPORT PROTEIN"/>
    <property type="match status" value="1"/>
</dbReference>
<dbReference type="InterPro" id="IPR000060">
    <property type="entry name" value="BCCT_transptr"/>
</dbReference>
<evidence type="ECO:0000256" key="2">
    <source>
        <dbReference type="ARBA" id="ARBA00005658"/>
    </source>
</evidence>
<feature type="transmembrane region" description="Helical" evidence="8">
    <location>
        <begin position="514"/>
        <end position="533"/>
    </location>
</feature>
<keyword evidence="4" id="KW-1003">Cell membrane</keyword>
<feature type="transmembrane region" description="Helical" evidence="8">
    <location>
        <begin position="388"/>
        <end position="406"/>
    </location>
</feature>
<feature type="transmembrane region" description="Helical" evidence="8">
    <location>
        <begin position="418"/>
        <end position="441"/>
    </location>
</feature>
<keyword evidence="10" id="KW-1185">Reference proteome</keyword>
<evidence type="ECO:0000256" key="7">
    <source>
        <dbReference type="ARBA" id="ARBA00023136"/>
    </source>
</evidence>
<feature type="transmembrane region" description="Helical" evidence="8">
    <location>
        <begin position="461"/>
        <end position="487"/>
    </location>
</feature>